<accession>A0AA36I2W0</accession>
<dbReference type="Pfam" id="PF20209">
    <property type="entry name" value="DUF6570"/>
    <property type="match status" value="1"/>
</dbReference>
<reference evidence="2" key="1">
    <citation type="submission" date="2023-08" db="EMBL/GenBank/DDBJ databases">
        <authorList>
            <person name="Chen Y."/>
            <person name="Shah S."/>
            <person name="Dougan E. K."/>
            <person name="Thang M."/>
            <person name="Chan C."/>
        </authorList>
    </citation>
    <scope>NUCLEOTIDE SEQUENCE</scope>
</reference>
<dbReference type="AlphaFoldDB" id="A0AA36I2W0"/>
<protein>
    <recommendedName>
        <fullName evidence="1">DUF6570 domain-containing protein</fullName>
    </recommendedName>
</protein>
<gene>
    <name evidence="2" type="ORF">EVOR1521_LOCUS7581</name>
</gene>
<proteinExistence type="predicted"/>
<organism evidence="2 3">
    <name type="scientific">Effrenium voratum</name>
    <dbReference type="NCBI Taxonomy" id="2562239"/>
    <lineage>
        <taxon>Eukaryota</taxon>
        <taxon>Sar</taxon>
        <taxon>Alveolata</taxon>
        <taxon>Dinophyceae</taxon>
        <taxon>Suessiales</taxon>
        <taxon>Symbiodiniaceae</taxon>
        <taxon>Effrenium</taxon>
    </lineage>
</organism>
<keyword evidence="3" id="KW-1185">Reference proteome</keyword>
<sequence length="992" mass="108753">MEEVSKAFVIPAAQTSHPFRPLEDAVTELALKLRFQPTLPPGAEEVELKDGAVWPRAFCAFDGCGWEAANGLEADLAKHLEAEHAEDLESAAACFPGPRPPDALLSVYNEAVARRCRAGAPLAGCSLDRTALRSFAEATAEDSVEALVCFCCACVYTRVAELEGQSEIQWRRPLSRKPTGEHLFFGKPAAAAARALSLERFLEKYDQLDVAGKKLSDSENFGSWKLRLPGPGGAELLCCPEDHRCRAVPGHVEEGVLCEHCELPVCGGCLDHLARAQLPPLSLANDMWTGYGYAPERIYAEEATAMELICASPCVATLICMSMEARFRSEACALDETAHMARHRFGARGNALSFPLPWEDVLKALQGEGDQAAALPRSGAELGQLVRVLLKTNKKGKTSDAEIKGLIHQANVRREVNLILDMKRLGHPSFAGVDEEGVRLRAAALPADGVPPEVLKVDADVDDAEDKLQPQKAATPCDGRQEDVAAAGATFAAQRARAVVAEGCAGEDANEAAVAALRKLRRGLEAEVEKRELDKLEVRAGNQLLDQFQPLYFAVAFCFCFPRGTACPDVRNTVAQEDDDSRRSRSQSGAPEVNIHAWAAAMQRRVEDPALLRDGAKKFQARGAPALDEEFCRLSPEALAENLPNYEDRRALLARDPLACAEGFRTLVLLTLRHLLGVRFCPRCPNCATSGRPCSDAFGSNAVAAGGVLGRVDAVFGSIECQKSGALHAHMQVFVQCRHQHGSLAGLLDLGKPKIQALMQTYASYTAHVRRSVYCDVEGWGRDRAAVEEEWPEYKDCALMLSRPAYQASRRLRPEEWMRRYLAEDVEQLQRRKQHHVHLPAGPGGERRPLAHCRDPKDPTRCKSGFPRDNQLILGRTALVCRGLAEQLDLPVKGKRSSLGLQWGPVNRRCWRRCAETHDDALCQEEACVGDGDVKLLVREAQRTQAAQAGYGCDYMKVTLAATESKFVATEPSFRLSQLRFQKTNYKILKMS</sequence>
<dbReference type="EMBL" id="CAUJNA010000615">
    <property type="protein sequence ID" value="CAJ1379301.1"/>
    <property type="molecule type" value="Genomic_DNA"/>
</dbReference>
<comment type="caution">
    <text evidence="2">The sequence shown here is derived from an EMBL/GenBank/DDBJ whole genome shotgun (WGS) entry which is preliminary data.</text>
</comment>
<dbReference type="InterPro" id="IPR046700">
    <property type="entry name" value="DUF6570"/>
</dbReference>
<evidence type="ECO:0000259" key="1">
    <source>
        <dbReference type="Pfam" id="PF20209"/>
    </source>
</evidence>
<evidence type="ECO:0000313" key="2">
    <source>
        <dbReference type="EMBL" id="CAJ1379301.1"/>
    </source>
</evidence>
<evidence type="ECO:0000313" key="3">
    <source>
        <dbReference type="Proteomes" id="UP001178507"/>
    </source>
</evidence>
<feature type="domain" description="DUF6570" evidence="1">
    <location>
        <begin position="276"/>
        <end position="416"/>
    </location>
</feature>
<dbReference type="Proteomes" id="UP001178507">
    <property type="component" value="Unassembled WGS sequence"/>
</dbReference>
<name>A0AA36I2W0_9DINO</name>